<evidence type="ECO:0000256" key="1">
    <source>
        <dbReference type="SAM" id="MobiDB-lite"/>
    </source>
</evidence>
<feature type="region of interest" description="Disordered" evidence="1">
    <location>
        <begin position="54"/>
        <end position="98"/>
    </location>
</feature>
<comment type="caution">
    <text evidence="2">The sequence shown here is derived from an EMBL/GenBank/DDBJ whole genome shotgun (WGS) entry which is preliminary data.</text>
</comment>
<gene>
    <name evidence="2" type="ORF">GCM10023224_01550</name>
</gene>
<organism evidence="2 3">
    <name type="scientific">Streptomonospora halophila</name>
    <dbReference type="NCBI Taxonomy" id="427369"/>
    <lineage>
        <taxon>Bacteria</taxon>
        <taxon>Bacillati</taxon>
        <taxon>Actinomycetota</taxon>
        <taxon>Actinomycetes</taxon>
        <taxon>Streptosporangiales</taxon>
        <taxon>Nocardiopsidaceae</taxon>
        <taxon>Streptomonospora</taxon>
    </lineage>
</organism>
<sequence length="98" mass="9533">MISSSAQENGRECIVCPAEFAVNGAVNSPVSHGRESAAFAAARAGIPRAAARGARAGGGFGAAAGAGSARTSADPVSPGRAEVRTVAARPPGSRTGTR</sequence>
<proteinExistence type="predicted"/>
<dbReference type="EMBL" id="BAABIK010000001">
    <property type="protein sequence ID" value="GAA4926465.1"/>
    <property type="molecule type" value="Genomic_DNA"/>
</dbReference>
<evidence type="ECO:0000313" key="3">
    <source>
        <dbReference type="Proteomes" id="UP001499993"/>
    </source>
</evidence>
<reference evidence="3" key="1">
    <citation type="journal article" date="2019" name="Int. J. Syst. Evol. Microbiol.">
        <title>The Global Catalogue of Microorganisms (GCM) 10K type strain sequencing project: providing services to taxonomists for standard genome sequencing and annotation.</title>
        <authorList>
            <consortium name="The Broad Institute Genomics Platform"/>
            <consortium name="The Broad Institute Genome Sequencing Center for Infectious Disease"/>
            <person name="Wu L."/>
            <person name="Ma J."/>
        </authorList>
    </citation>
    <scope>NUCLEOTIDE SEQUENCE [LARGE SCALE GENOMIC DNA]</scope>
    <source>
        <strain evidence="3">JCM 18123</strain>
    </source>
</reference>
<evidence type="ECO:0000313" key="2">
    <source>
        <dbReference type="EMBL" id="GAA4926465.1"/>
    </source>
</evidence>
<dbReference type="Proteomes" id="UP001499993">
    <property type="component" value="Unassembled WGS sequence"/>
</dbReference>
<name>A0ABP9GB87_9ACTN</name>
<keyword evidence="3" id="KW-1185">Reference proteome</keyword>
<protein>
    <submittedName>
        <fullName evidence="2">Uncharacterized protein</fullName>
    </submittedName>
</protein>
<accession>A0ABP9GB87</accession>
<feature type="compositionally biased region" description="Gly residues" evidence="1">
    <location>
        <begin position="55"/>
        <end position="64"/>
    </location>
</feature>